<feature type="region of interest" description="Disordered" evidence="1">
    <location>
        <begin position="404"/>
        <end position="434"/>
    </location>
</feature>
<feature type="transmembrane region" description="Helical" evidence="2">
    <location>
        <begin position="376"/>
        <end position="396"/>
    </location>
</feature>
<proteinExistence type="predicted"/>
<evidence type="ECO:0000313" key="4">
    <source>
        <dbReference type="Proteomes" id="UP001056455"/>
    </source>
</evidence>
<evidence type="ECO:0000256" key="2">
    <source>
        <dbReference type="SAM" id="Phobius"/>
    </source>
</evidence>
<evidence type="ECO:0000256" key="1">
    <source>
        <dbReference type="SAM" id="MobiDB-lite"/>
    </source>
</evidence>
<evidence type="ECO:0000313" key="3">
    <source>
        <dbReference type="EMBL" id="USQ79226.1"/>
    </source>
</evidence>
<feature type="transmembrane region" description="Helical" evidence="2">
    <location>
        <begin position="351"/>
        <end position="370"/>
    </location>
</feature>
<gene>
    <name evidence="3" type="ORF">NF556_16630</name>
</gene>
<accession>A0ABY4YR36</accession>
<keyword evidence="2" id="KW-0812">Transmembrane</keyword>
<keyword evidence="2" id="KW-0472">Membrane</keyword>
<protein>
    <submittedName>
        <fullName evidence="3">DUF2892 domain-containing protein</fullName>
    </submittedName>
</protein>
<keyword evidence="4" id="KW-1185">Reference proteome</keyword>
<dbReference type="RefSeq" id="WP_252592141.1">
    <property type="nucleotide sequence ID" value="NZ_CP099489.1"/>
</dbReference>
<dbReference type="EMBL" id="CP099489">
    <property type="protein sequence ID" value="USQ79226.1"/>
    <property type="molecule type" value="Genomic_DNA"/>
</dbReference>
<name>A0ABY4YR36_9MICO</name>
<dbReference type="Proteomes" id="UP001056455">
    <property type="component" value="Chromosome"/>
</dbReference>
<organism evidence="3 4">
    <name type="scientific">Ornithinimicrobium faecis</name>
    <dbReference type="NCBI Taxonomy" id="2934158"/>
    <lineage>
        <taxon>Bacteria</taxon>
        <taxon>Bacillati</taxon>
        <taxon>Actinomycetota</taxon>
        <taxon>Actinomycetes</taxon>
        <taxon>Micrococcales</taxon>
        <taxon>Ornithinimicrobiaceae</taxon>
        <taxon>Ornithinimicrobium</taxon>
    </lineage>
</organism>
<sequence length="434" mass="46876">MDTDNGEPPEWMPALLLVARDRSADGWMFTRHEDVRQALAERQLVAAVAVDEPSAVPDVILARIAVRADGKIATLSDPAGPPVPGPRLEEIVSGLAHELKAVIGVDGQVVIGTAGVPVESPPPGMTELTTDRRTVYAWPGTDRYVATAAAMGVKEELTWHEAEAWTVLASRHASERILTGLAAAMERFPRVTLGRKGPERSFEYVLGKGDDDLRLFAWWGPWLAPLHEDLDGAHESTREMLEMLAHPRAGQDEMDHHADLTEEQRVAVSAAMGDRDGDAFLARVCAAFDVPQVAARLAEQTAEDVAEQKDPDLVGEPVKPEPGRLGLARAAMKEMKTSETETPFQKKTVKIATIVEVVLGLAALAVAVFDLLPWPWWVWAIIGVLLIGDGLSTPVLEWWRGRRGGSAAEQGAPVEKGGPSVEKGGPSAEADRDD</sequence>
<reference evidence="3" key="1">
    <citation type="submission" date="2022-06" db="EMBL/GenBank/DDBJ databases">
        <title>Ornithinimicrobium HY1793.</title>
        <authorList>
            <person name="Huang Y."/>
        </authorList>
    </citation>
    <scope>NUCLEOTIDE SEQUENCE</scope>
    <source>
        <strain evidence="3">HY1793</strain>
    </source>
</reference>
<keyword evidence="2" id="KW-1133">Transmembrane helix</keyword>